<dbReference type="CDD" id="cd06170">
    <property type="entry name" value="LuxR_C_like"/>
    <property type="match status" value="1"/>
</dbReference>
<dbReference type="SUPFAM" id="SSF55781">
    <property type="entry name" value="GAF domain-like"/>
    <property type="match status" value="1"/>
</dbReference>
<dbReference type="SUPFAM" id="SSF46894">
    <property type="entry name" value="C-terminal effector domain of the bipartite response regulators"/>
    <property type="match status" value="1"/>
</dbReference>
<dbReference type="SMART" id="SM00421">
    <property type="entry name" value="HTH_LUXR"/>
    <property type="match status" value="1"/>
</dbReference>
<dbReference type="InterPro" id="IPR000792">
    <property type="entry name" value="Tscrpt_reg_LuxR_C"/>
</dbReference>
<reference evidence="5" key="2">
    <citation type="submission" date="2020-09" db="EMBL/GenBank/DDBJ databases">
        <authorList>
            <person name="Sun Q."/>
            <person name="Ohkuma M."/>
        </authorList>
    </citation>
    <scope>NUCLEOTIDE SEQUENCE</scope>
    <source>
        <strain evidence="5">JCM 4059</strain>
    </source>
</reference>
<dbReference type="InterPro" id="IPR016032">
    <property type="entry name" value="Sig_transdc_resp-reg_C-effctor"/>
</dbReference>
<evidence type="ECO:0000256" key="2">
    <source>
        <dbReference type="ARBA" id="ARBA00023125"/>
    </source>
</evidence>
<dbReference type="Gene3D" id="3.30.450.80">
    <property type="entry name" value="Transcription factor LuxR-like, autoinducer-binding domain"/>
    <property type="match status" value="1"/>
</dbReference>
<dbReference type="Proteomes" id="UP000638313">
    <property type="component" value="Unassembled WGS sequence"/>
</dbReference>
<evidence type="ECO:0000256" key="3">
    <source>
        <dbReference type="ARBA" id="ARBA00023163"/>
    </source>
</evidence>
<protein>
    <recommendedName>
        <fullName evidence="4">HTH luxR-type domain-containing protein</fullName>
    </recommendedName>
</protein>
<keyword evidence="6" id="KW-1185">Reference proteome</keyword>
<sequence length="247" mass="27100">MAGLRTRDYEQLLDFVVAVLENPDPEGGWQLVTEQLLTTLGCDSATYSDLDPAEGTGRVEGWAPDRLSPYVNGLVQRRVRQHHPLIGYVAAGRSAPVAVADLCPDLDRAPWYREACRDFGITRQLGVPVGGRPGRVRMVLLGRDGEFRDGDVTLAVRLQPLLTAFAGHVHELRRLRGPAAPAEHGLTPRELTVLGLMAEGLTAEGIARRLAISRHTVNRHAEKIYRKLGTNNRVSTVLLARQAGLVR</sequence>
<accession>A0A919B013</accession>
<dbReference type="PANTHER" id="PTHR44688:SF16">
    <property type="entry name" value="DNA-BINDING TRANSCRIPTIONAL ACTIVATOR DEVR_DOSR"/>
    <property type="match status" value="1"/>
</dbReference>
<evidence type="ECO:0000259" key="4">
    <source>
        <dbReference type="PROSITE" id="PS50043"/>
    </source>
</evidence>
<evidence type="ECO:0000256" key="1">
    <source>
        <dbReference type="ARBA" id="ARBA00023015"/>
    </source>
</evidence>
<dbReference type="Pfam" id="PF00196">
    <property type="entry name" value="GerE"/>
    <property type="match status" value="1"/>
</dbReference>
<dbReference type="InterPro" id="IPR036693">
    <property type="entry name" value="TF_LuxR_autoind-bd_dom_sf"/>
</dbReference>
<dbReference type="PANTHER" id="PTHR44688">
    <property type="entry name" value="DNA-BINDING TRANSCRIPTIONAL ACTIVATOR DEVR_DOSR"/>
    <property type="match status" value="1"/>
</dbReference>
<dbReference type="InterPro" id="IPR036388">
    <property type="entry name" value="WH-like_DNA-bd_sf"/>
</dbReference>
<gene>
    <name evidence="5" type="ORF">GCM10010218_15760</name>
</gene>
<evidence type="ECO:0000313" key="5">
    <source>
        <dbReference type="EMBL" id="GHF35370.1"/>
    </source>
</evidence>
<evidence type="ECO:0000313" key="6">
    <source>
        <dbReference type="Proteomes" id="UP000638313"/>
    </source>
</evidence>
<dbReference type="Gene3D" id="1.10.10.10">
    <property type="entry name" value="Winged helix-like DNA-binding domain superfamily/Winged helix DNA-binding domain"/>
    <property type="match status" value="1"/>
</dbReference>
<organism evidence="5 6">
    <name type="scientific">Streptomyces mashuensis</name>
    <dbReference type="NCBI Taxonomy" id="33904"/>
    <lineage>
        <taxon>Bacteria</taxon>
        <taxon>Bacillati</taxon>
        <taxon>Actinomycetota</taxon>
        <taxon>Actinomycetes</taxon>
        <taxon>Kitasatosporales</taxon>
        <taxon>Streptomycetaceae</taxon>
        <taxon>Streptomyces</taxon>
    </lineage>
</organism>
<proteinExistence type="predicted"/>
<dbReference type="PROSITE" id="PS50043">
    <property type="entry name" value="HTH_LUXR_2"/>
    <property type="match status" value="1"/>
</dbReference>
<comment type="caution">
    <text evidence="5">The sequence shown here is derived from an EMBL/GenBank/DDBJ whole genome shotgun (WGS) entry which is preliminary data.</text>
</comment>
<name>A0A919B013_9ACTN</name>
<keyword evidence="2" id="KW-0238">DNA-binding</keyword>
<feature type="domain" description="HTH luxR-type" evidence="4">
    <location>
        <begin position="178"/>
        <end position="244"/>
    </location>
</feature>
<dbReference type="GO" id="GO:0003677">
    <property type="term" value="F:DNA binding"/>
    <property type="evidence" value="ECO:0007669"/>
    <property type="project" value="UniProtKB-KW"/>
</dbReference>
<dbReference type="RefSeq" id="WP_190128693.1">
    <property type="nucleotide sequence ID" value="NZ_BNBD01000002.1"/>
</dbReference>
<keyword evidence="3" id="KW-0804">Transcription</keyword>
<dbReference type="PRINTS" id="PR00038">
    <property type="entry name" value="HTHLUXR"/>
</dbReference>
<keyword evidence="1" id="KW-0805">Transcription regulation</keyword>
<dbReference type="GO" id="GO:0006355">
    <property type="term" value="P:regulation of DNA-templated transcription"/>
    <property type="evidence" value="ECO:0007669"/>
    <property type="project" value="InterPro"/>
</dbReference>
<reference evidence="5" key="1">
    <citation type="journal article" date="2014" name="Int. J. Syst. Evol. Microbiol.">
        <title>Complete genome sequence of Corynebacterium casei LMG S-19264T (=DSM 44701T), isolated from a smear-ripened cheese.</title>
        <authorList>
            <consortium name="US DOE Joint Genome Institute (JGI-PGF)"/>
            <person name="Walter F."/>
            <person name="Albersmeier A."/>
            <person name="Kalinowski J."/>
            <person name="Ruckert C."/>
        </authorList>
    </citation>
    <scope>NUCLEOTIDE SEQUENCE</scope>
    <source>
        <strain evidence="5">JCM 4059</strain>
    </source>
</reference>
<dbReference type="EMBL" id="BNBD01000002">
    <property type="protein sequence ID" value="GHF35370.1"/>
    <property type="molecule type" value="Genomic_DNA"/>
</dbReference>
<dbReference type="AlphaFoldDB" id="A0A919B013"/>